<dbReference type="InterPro" id="IPR037867">
    <property type="entry name" value="Swd2/WDR82"/>
</dbReference>
<protein>
    <recommendedName>
        <fullName evidence="9">Anaphase-promoting complex subunit 4 WD40 domain-containing protein</fullName>
    </recommendedName>
</protein>
<evidence type="ECO:0000256" key="6">
    <source>
        <dbReference type="PROSITE-ProRule" id="PRU00221"/>
    </source>
</evidence>
<dbReference type="InterPro" id="IPR015943">
    <property type="entry name" value="WD40/YVTN_repeat-like_dom_sf"/>
</dbReference>
<keyword evidence="5" id="KW-0539">Nucleus</keyword>
<proteinExistence type="inferred from homology"/>
<evidence type="ECO:0000313" key="8">
    <source>
        <dbReference type="Proteomes" id="UP001152747"/>
    </source>
</evidence>
<accession>A0A9P1IMT5</accession>
<dbReference type="OrthoDB" id="27537at2759"/>
<dbReference type="AlphaFoldDB" id="A0A9P1IMT5"/>
<name>A0A9P1IMT5_9PELO</name>
<dbReference type="InterPro" id="IPR036322">
    <property type="entry name" value="WD40_repeat_dom_sf"/>
</dbReference>
<gene>
    <name evidence="7" type="ORF">CAMP_LOCUS10822</name>
</gene>
<comment type="caution">
    <text evidence="7">The sequence shown here is derived from an EMBL/GenBank/DDBJ whole genome shotgun (WGS) entry which is preliminary data.</text>
</comment>
<evidence type="ECO:0000256" key="1">
    <source>
        <dbReference type="ARBA" id="ARBA00004123"/>
    </source>
</evidence>
<evidence type="ECO:0000256" key="4">
    <source>
        <dbReference type="ARBA" id="ARBA00022737"/>
    </source>
</evidence>
<dbReference type="GO" id="GO:0048188">
    <property type="term" value="C:Set1C/COMPASS complex"/>
    <property type="evidence" value="ECO:0007669"/>
    <property type="project" value="TreeGrafter"/>
</dbReference>
<evidence type="ECO:0000256" key="5">
    <source>
        <dbReference type="ARBA" id="ARBA00023242"/>
    </source>
</evidence>
<dbReference type="PANTHER" id="PTHR19861:SF0">
    <property type="entry name" value="WD REPEAT-CONTAINING PROTEIN 82"/>
    <property type="match status" value="1"/>
</dbReference>
<dbReference type="SMART" id="SM00320">
    <property type="entry name" value="WD40"/>
    <property type="match status" value="6"/>
</dbReference>
<dbReference type="PANTHER" id="PTHR19861">
    <property type="entry name" value="WD40 REPEAT PROTEIN SWD2"/>
    <property type="match status" value="1"/>
</dbReference>
<dbReference type="EMBL" id="CANHGI010000004">
    <property type="protein sequence ID" value="CAI5448185.1"/>
    <property type="molecule type" value="Genomic_DNA"/>
</dbReference>
<dbReference type="GO" id="GO:0003682">
    <property type="term" value="F:chromatin binding"/>
    <property type="evidence" value="ECO:0007669"/>
    <property type="project" value="TreeGrafter"/>
</dbReference>
<keyword evidence="8" id="KW-1185">Reference proteome</keyword>
<feature type="repeat" description="WD" evidence="6">
    <location>
        <begin position="255"/>
        <end position="285"/>
    </location>
</feature>
<dbReference type="PROSITE" id="PS50294">
    <property type="entry name" value="WD_REPEATS_REGION"/>
    <property type="match status" value="1"/>
</dbReference>
<keyword evidence="4" id="KW-0677">Repeat</keyword>
<dbReference type="PROSITE" id="PS50082">
    <property type="entry name" value="WD_REPEATS_2"/>
    <property type="match status" value="2"/>
</dbReference>
<comment type="similarity">
    <text evidence="2">Belongs to the WD repeat SWD2 family.</text>
</comment>
<organism evidence="7 8">
    <name type="scientific">Caenorhabditis angaria</name>
    <dbReference type="NCBI Taxonomy" id="860376"/>
    <lineage>
        <taxon>Eukaryota</taxon>
        <taxon>Metazoa</taxon>
        <taxon>Ecdysozoa</taxon>
        <taxon>Nematoda</taxon>
        <taxon>Chromadorea</taxon>
        <taxon>Rhabditida</taxon>
        <taxon>Rhabditina</taxon>
        <taxon>Rhabditomorpha</taxon>
        <taxon>Rhabditoidea</taxon>
        <taxon>Rhabditidae</taxon>
        <taxon>Peloderinae</taxon>
        <taxon>Caenorhabditis</taxon>
    </lineage>
</organism>
<feature type="repeat" description="WD" evidence="6">
    <location>
        <begin position="111"/>
        <end position="152"/>
    </location>
</feature>
<dbReference type="GO" id="GO:0016070">
    <property type="term" value="P:RNA metabolic process"/>
    <property type="evidence" value="ECO:0007669"/>
    <property type="project" value="UniProtKB-ARBA"/>
</dbReference>
<comment type="subcellular location">
    <subcellularLocation>
        <location evidence="1">Nucleus</location>
    </subcellularLocation>
</comment>
<dbReference type="InterPro" id="IPR001680">
    <property type="entry name" value="WD40_rpt"/>
</dbReference>
<evidence type="ECO:0000313" key="7">
    <source>
        <dbReference type="EMBL" id="CAI5448185.1"/>
    </source>
</evidence>
<dbReference type="Proteomes" id="UP001152747">
    <property type="component" value="Unassembled WGS sequence"/>
</dbReference>
<evidence type="ECO:0008006" key="9">
    <source>
        <dbReference type="Google" id="ProtNLM"/>
    </source>
</evidence>
<reference evidence="7" key="1">
    <citation type="submission" date="2022-11" db="EMBL/GenBank/DDBJ databases">
        <authorList>
            <person name="Kikuchi T."/>
        </authorList>
    </citation>
    <scope>NUCLEOTIDE SEQUENCE</scope>
    <source>
        <strain evidence="7">PS1010</strain>
    </source>
</reference>
<dbReference type="SUPFAM" id="SSF50978">
    <property type="entry name" value="WD40 repeat-like"/>
    <property type="match status" value="1"/>
</dbReference>
<evidence type="ECO:0000256" key="2">
    <source>
        <dbReference type="ARBA" id="ARBA00005616"/>
    </source>
</evidence>
<dbReference type="Pfam" id="PF00400">
    <property type="entry name" value="WD40"/>
    <property type="match status" value="2"/>
</dbReference>
<keyword evidence="3 6" id="KW-0853">WD repeat</keyword>
<dbReference type="Gene3D" id="2.130.10.10">
    <property type="entry name" value="YVTN repeat-like/Quinoprotein amine dehydrogenase"/>
    <property type="match status" value="1"/>
</dbReference>
<evidence type="ECO:0000256" key="3">
    <source>
        <dbReference type="ARBA" id="ARBA00022574"/>
    </source>
</evidence>
<sequence>MQNGDGPSTELDLHALRSLSSSKQCTDATLPVNSATYSRDGMQMILSTDDDSIYLYDLSSGQKSRSVNSKKYGASHVKFASDATCAIHGSTKIDHTIRYLSLADNKYIRYFTGHTELVTGLRMSPNDDMFLSVSRDKTLRLWDLRTYNCMGIMNLDSVAIADFDPEGLIYAAGTGQGCLKLYDLRSFDKGPFSSFEVPAELKNIGWTSMKFSPCGKMILICTNSDKMILIDAFTGIIKSVLEGHLNQQNIALNASFSPDSNFIVCGSSDNSLYAWSTESGQIVHRFQTPHEQTPNLVEFNPVYISFTSADKKIVLWCPSEEIGT</sequence>